<gene>
    <name evidence="1" type="ORF">GCM10022394_32580</name>
</gene>
<dbReference type="Pfam" id="PF10945">
    <property type="entry name" value="CBP_BcsR"/>
    <property type="match status" value="1"/>
</dbReference>
<name>A0ABP6WF37_9GAMM</name>
<comment type="caution">
    <text evidence="1">The sequence shown here is derived from an EMBL/GenBank/DDBJ whole genome shotgun (WGS) entry which is preliminary data.</text>
</comment>
<evidence type="ECO:0008006" key="3">
    <source>
        <dbReference type="Google" id="ProtNLM"/>
    </source>
</evidence>
<sequence>MKHKNHDYDGLHWAENTQDDLGALSRLVSLPALGYQDIGRQQQLAAIVERWPLLEELSLAPDAEDACR</sequence>
<evidence type="ECO:0000313" key="1">
    <source>
        <dbReference type="EMBL" id="GAA3549920.1"/>
    </source>
</evidence>
<dbReference type="Proteomes" id="UP001500795">
    <property type="component" value="Unassembled WGS sequence"/>
</dbReference>
<organism evidence="1 2">
    <name type="scientific">Zobellella aerophila</name>
    <dbReference type="NCBI Taxonomy" id="870480"/>
    <lineage>
        <taxon>Bacteria</taxon>
        <taxon>Pseudomonadati</taxon>
        <taxon>Pseudomonadota</taxon>
        <taxon>Gammaproteobacteria</taxon>
        <taxon>Aeromonadales</taxon>
        <taxon>Aeromonadaceae</taxon>
        <taxon>Zobellella</taxon>
    </lineage>
</organism>
<accession>A0ABP6WF37</accession>
<protein>
    <recommendedName>
        <fullName evidence="3">Cellulose biosynthesis protein BcsR</fullName>
    </recommendedName>
</protein>
<dbReference type="NCBIfam" id="NF040717">
    <property type="entry name" value="BcsR_only"/>
    <property type="match status" value="1"/>
</dbReference>
<dbReference type="EMBL" id="BAABCX010000007">
    <property type="protein sequence ID" value="GAA3549920.1"/>
    <property type="molecule type" value="Genomic_DNA"/>
</dbReference>
<dbReference type="InterPro" id="IPR024487">
    <property type="entry name" value="CBP_BcsR"/>
</dbReference>
<keyword evidence="2" id="KW-1185">Reference proteome</keyword>
<reference evidence="2" key="1">
    <citation type="journal article" date="2019" name="Int. J. Syst. Evol. Microbiol.">
        <title>The Global Catalogue of Microorganisms (GCM) 10K type strain sequencing project: providing services to taxonomists for standard genome sequencing and annotation.</title>
        <authorList>
            <consortium name="The Broad Institute Genomics Platform"/>
            <consortium name="The Broad Institute Genome Sequencing Center for Infectious Disease"/>
            <person name="Wu L."/>
            <person name="Ma J."/>
        </authorList>
    </citation>
    <scope>NUCLEOTIDE SEQUENCE [LARGE SCALE GENOMIC DNA]</scope>
    <source>
        <strain evidence="2">JCM 17110</strain>
    </source>
</reference>
<proteinExistence type="predicted"/>
<evidence type="ECO:0000313" key="2">
    <source>
        <dbReference type="Proteomes" id="UP001500795"/>
    </source>
</evidence>
<dbReference type="RefSeq" id="WP_344959890.1">
    <property type="nucleotide sequence ID" value="NZ_BAABCX010000007.1"/>
</dbReference>